<evidence type="ECO:0000256" key="5">
    <source>
        <dbReference type="ARBA" id="ARBA00023004"/>
    </source>
</evidence>
<evidence type="ECO:0000256" key="6">
    <source>
        <dbReference type="ARBA" id="ARBA00023033"/>
    </source>
</evidence>
<evidence type="ECO:0000256" key="1">
    <source>
        <dbReference type="ARBA" id="ARBA00010617"/>
    </source>
</evidence>
<evidence type="ECO:0000256" key="2">
    <source>
        <dbReference type="ARBA" id="ARBA00022617"/>
    </source>
</evidence>
<dbReference type="InterPro" id="IPR017972">
    <property type="entry name" value="Cyt_P450_CS"/>
</dbReference>
<dbReference type="InterPro" id="IPR036396">
    <property type="entry name" value="Cyt_P450_sf"/>
</dbReference>
<dbReference type="Proteomes" id="UP001157946">
    <property type="component" value="Unassembled WGS sequence"/>
</dbReference>
<keyword evidence="6 7" id="KW-0503">Monooxygenase</keyword>
<dbReference type="GO" id="GO:0005506">
    <property type="term" value="F:iron ion binding"/>
    <property type="evidence" value="ECO:0007669"/>
    <property type="project" value="InterPro"/>
</dbReference>
<comment type="similarity">
    <text evidence="1 7">Belongs to the cytochrome P450 family.</text>
</comment>
<dbReference type="EMBL" id="FXTU01000002">
    <property type="protein sequence ID" value="SMP14640.1"/>
    <property type="molecule type" value="Genomic_DNA"/>
</dbReference>
<dbReference type="PANTHER" id="PTHR46696:SF4">
    <property type="entry name" value="BIOTIN BIOSYNTHESIS CYTOCHROME P450"/>
    <property type="match status" value="1"/>
</dbReference>
<comment type="caution">
    <text evidence="8">The sequence shown here is derived from an EMBL/GenBank/DDBJ whole genome shotgun (WGS) entry which is preliminary data.</text>
</comment>
<dbReference type="PANTHER" id="PTHR46696">
    <property type="entry name" value="P450, PUTATIVE (EUROFUNG)-RELATED"/>
    <property type="match status" value="1"/>
</dbReference>
<keyword evidence="2 7" id="KW-0349">Heme</keyword>
<keyword evidence="5 7" id="KW-0408">Iron</keyword>
<dbReference type="AlphaFoldDB" id="A0AA45WMP0"/>
<dbReference type="Pfam" id="PF00067">
    <property type="entry name" value="p450"/>
    <property type="match status" value="1"/>
</dbReference>
<keyword evidence="9" id="KW-1185">Reference proteome</keyword>
<evidence type="ECO:0000256" key="7">
    <source>
        <dbReference type="RuleBase" id="RU000461"/>
    </source>
</evidence>
<organism evidence="8 9">
    <name type="scientific">Laceyella tengchongensis</name>
    <dbReference type="NCBI Taxonomy" id="574699"/>
    <lineage>
        <taxon>Bacteria</taxon>
        <taxon>Bacillati</taxon>
        <taxon>Bacillota</taxon>
        <taxon>Bacilli</taxon>
        <taxon>Bacillales</taxon>
        <taxon>Thermoactinomycetaceae</taxon>
        <taxon>Laceyella</taxon>
    </lineage>
</organism>
<reference evidence="8" key="1">
    <citation type="submission" date="2017-05" db="EMBL/GenBank/DDBJ databases">
        <authorList>
            <person name="Varghese N."/>
            <person name="Submissions S."/>
        </authorList>
    </citation>
    <scope>NUCLEOTIDE SEQUENCE</scope>
    <source>
        <strain evidence="8">DSM 45262</strain>
    </source>
</reference>
<dbReference type="SUPFAM" id="SSF48264">
    <property type="entry name" value="Cytochrome P450"/>
    <property type="match status" value="1"/>
</dbReference>
<dbReference type="GO" id="GO:0004497">
    <property type="term" value="F:monooxygenase activity"/>
    <property type="evidence" value="ECO:0007669"/>
    <property type="project" value="UniProtKB-KW"/>
</dbReference>
<dbReference type="InterPro" id="IPR002397">
    <property type="entry name" value="Cyt_P450_B"/>
</dbReference>
<evidence type="ECO:0000313" key="9">
    <source>
        <dbReference type="Proteomes" id="UP001157946"/>
    </source>
</evidence>
<evidence type="ECO:0000256" key="4">
    <source>
        <dbReference type="ARBA" id="ARBA00023002"/>
    </source>
</evidence>
<dbReference type="PRINTS" id="PR00359">
    <property type="entry name" value="BP450"/>
</dbReference>
<dbReference type="Gene3D" id="1.10.630.10">
    <property type="entry name" value="Cytochrome P450"/>
    <property type="match status" value="1"/>
</dbReference>
<keyword evidence="3 7" id="KW-0479">Metal-binding</keyword>
<evidence type="ECO:0000256" key="3">
    <source>
        <dbReference type="ARBA" id="ARBA00022723"/>
    </source>
</evidence>
<proteinExistence type="inferred from homology"/>
<sequence length="398" mass="45482">MKKQITAGTFFMKELDSPEKRLFPFSVLNELRESTPVRYDENRQCWDVFLYEDVDAILRNHDLFSSERKRTVEHDDILTMDPPRHNHMRNLVSKAFSPKAMQNQETKIRELANDLLSQVLDQGHMNMIHDLAAPLPVIIIAEMLGVPKEDRLIFKEWSDTVVKGVSGDSQEEYEAVAAEHKRVNQELTQYFLSMMAKRRQEPQADLITSLLHAEIDGEKLTDKEIVDFCILLLVAGNETTTNLITHGIRVLTEQPELQSTLKQDPALIPSFVEETLRYYSPVLGQARIAKQDAEIRGQQIRQGDTVTVWLAAANRDPRKFAKPDRFKVDRSPNPHLSFGKGIHFCLGAPLARLEARIAFETILGRMANLRLKEGTNLVINPAPFLYGVHEYPITFARV</sequence>
<dbReference type="PRINTS" id="PR00385">
    <property type="entry name" value="P450"/>
</dbReference>
<dbReference type="GO" id="GO:0020037">
    <property type="term" value="F:heme binding"/>
    <property type="evidence" value="ECO:0007669"/>
    <property type="project" value="InterPro"/>
</dbReference>
<dbReference type="FunFam" id="1.10.630.10:FF:000018">
    <property type="entry name" value="Cytochrome P450 monooxygenase"/>
    <property type="match status" value="1"/>
</dbReference>
<dbReference type="PROSITE" id="PS00086">
    <property type="entry name" value="CYTOCHROME_P450"/>
    <property type="match status" value="1"/>
</dbReference>
<evidence type="ECO:0000313" key="8">
    <source>
        <dbReference type="EMBL" id="SMP14640.1"/>
    </source>
</evidence>
<dbReference type="RefSeq" id="WP_102993148.1">
    <property type="nucleotide sequence ID" value="NZ_FXTU01000002.1"/>
</dbReference>
<gene>
    <name evidence="8" type="ORF">SAMN06265361_102596</name>
</gene>
<dbReference type="CDD" id="cd11032">
    <property type="entry name" value="P450_EryK-like"/>
    <property type="match status" value="1"/>
</dbReference>
<dbReference type="InterPro" id="IPR001128">
    <property type="entry name" value="Cyt_P450"/>
</dbReference>
<keyword evidence="4 7" id="KW-0560">Oxidoreductase</keyword>
<accession>A0AA45WMP0</accession>
<name>A0AA45WMP0_9BACL</name>
<dbReference type="GO" id="GO:0016705">
    <property type="term" value="F:oxidoreductase activity, acting on paired donors, with incorporation or reduction of molecular oxygen"/>
    <property type="evidence" value="ECO:0007669"/>
    <property type="project" value="InterPro"/>
</dbReference>
<protein>
    <submittedName>
        <fullName evidence="8">Cytochrome P450</fullName>
    </submittedName>
</protein>